<keyword evidence="5" id="KW-1185">Reference proteome</keyword>
<dbReference type="EMBL" id="PSZM01000036">
    <property type="protein sequence ID" value="PQL93127.1"/>
    <property type="molecule type" value="Genomic_DNA"/>
</dbReference>
<feature type="domain" description="SUF system FeS cluster assembly SufBD core" evidence="2">
    <location>
        <begin position="159"/>
        <end position="388"/>
    </location>
</feature>
<gene>
    <name evidence="4" type="primary">sufD</name>
    <name evidence="4" type="ORF">C4S77_05560</name>
</gene>
<dbReference type="PANTHER" id="PTHR43575:SF1">
    <property type="entry name" value="PROTEIN ABCI7, CHLOROPLASTIC"/>
    <property type="match status" value="1"/>
</dbReference>
<reference evidence="4 5" key="1">
    <citation type="submission" date="2018-02" db="EMBL/GenBank/DDBJ databases">
        <title>Genome sequences of Apibacter spp., gut symbionts of Asian honey bees.</title>
        <authorList>
            <person name="Kwong W.K."/>
            <person name="Steele M.I."/>
            <person name="Moran N.A."/>
        </authorList>
    </citation>
    <scope>NUCLEOTIDE SEQUENCE [LARGE SCALE GENOMIC DNA]</scope>
    <source>
        <strain evidence="5">wkB301</strain>
    </source>
</reference>
<dbReference type="InterPro" id="IPR000825">
    <property type="entry name" value="SUF_FeS_clus_asmbl_SufBD_core"/>
</dbReference>
<feature type="domain" description="SUF system FeS cluster assembly SufBD N-terminal" evidence="3">
    <location>
        <begin position="6"/>
        <end position="150"/>
    </location>
</feature>
<comment type="caution">
    <text evidence="4">The sequence shown here is derived from an EMBL/GenBank/DDBJ whole genome shotgun (WGS) entry which is preliminary data.</text>
</comment>
<dbReference type="InterPro" id="IPR045595">
    <property type="entry name" value="SufBD_N"/>
</dbReference>
<dbReference type="GO" id="GO:0016226">
    <property type="term" value="P:iron-sulfur cluster assembly"/>
    <property type="evidence" value="ECO:0007669"/>
    <property type="project" value="InterPro"/>
</dbReference>
<dbReference type="Pfam" id="PF01458">
    <property type="entry name" value="SUFBD_core"/>
    <property type="match status" value="1"/>
</dbReference>
<dbReference type="SUPFAM" id="SSF101960">
    <property type="entry name" value="Stabilizer of iron transporter SufD"/>
    <property type="match status" value="1"/>
</dbReference>
<dbReference type="Proteomes" id="UP000238042">
    <property type="component" value="Unassembled WGS sequence"/>
</dbReference>
<evidence type="ECO:0000313" key="4">
    <source>
        <dbReference type="EMBL" id="PQL93127.1"/>
    </source>
</evidence>
<accession>A0A2S8ADU5</accession>
<dbReference type="Pfam" id="PF19295">
    <property type="entry name" value="SufBD_N"/>
    <property type="match status" value="1"/>
</dbReference>
<evidence type="ECO:0000259" key="2">
    <source>
        <dbReference type="Pfam" id="PF01458"/>
    </source>
</evidence>
<evidence type="ECO:0000256" key="1">
    <source>
        <dbReference type="ARBA" id="ARBA00043967"/>
    </source>
</evidence>
<dbReference type="AlphaFoldDB" id="A0A2S8ADU5"/>
<name>A0A2S8ADU5_9FLAO</name>
<evidence type="ECO:0000313" key="5">
    <source>
        <dbReference type="Proteomes" id="UP000238042"/>
    </source>
</evidence>
<organism evidence="4 5">
    <name type="scientific">Apibacter adventoris</name>
    <dbReference type="NCBI Taxonomy" id="1679466"/>
    <lineage>
        <taxon>Bacteria</taxon>
        <taxon>Pseudomonadati</taxon>
        <taxon>Bacteroidota</taxon>
        <taxon>Flavobacteriia</taxon>
        <taxon>Flavobacteriales</taxon>
        <taxon>Weeksellaceae</taxon>
        <taxon>Apibacter</taxon>
    </lineage>
</organism>
<comment type="similarity">
    <text evidence="1">Belongs to the iron-sulfur cluster assembly SufBD family.</text>
</comment>
<dbReference type="InterPro" id="IPR011542">
    <property type="entry name" value="SUF_FeS_clus_asmbl_SufD"/>
</dbReference>
<proteinExistence type="inferred from homology"/>
<dbReference type="RefSeq" id="WP_105192915.1">
    <property type="nucleotide sequence ID" value="NZ_PSZM01000036.1"/>
</dbReference>
<evidence type="ECO:0000259" key="3">
    <source>
        <dbReference type="Pfam" id="PF19295"/>
    </source>
</evidence>
<dbReference type="InterPro" id="IPR037284">
    <property type="entry name" value="SUF_FeS_clus_asmbl_SufBD_sf"/>
</dbReference>
<dbReference type="OrthoDB" id="9768262at2"/>
<dbReference type="NCBIfam" id="TIGR01981">
    <property type="entry name" value="sufD"/>
    <property type="match status" value="1"/>
</dbReference>
<dbReference type="PANTHER" id="PTHR43575">
    <property type="entry name" value="PROTEIN ABCI7, CHLOROPLASTIC"/>
    <property type="match status" value="1"/>
</dbReference>
<sequence length="421" mass="48218">MNHLENTLINKIQANADSLLQNIPFPLKKNEDWKYSRISDFHVNEYATAKNNTINDSVIKEHLIMGLDSYKIIFIDGVFSPKLSFYPKEKLVILPLSEALKDERYFSIIKKKYNSITDKHHFFCVLNSSSFPSGVFIYLPKNIKEEKPIELLYINSEQSEKAKQNIRNLLILEQSSEVCITQKIHTLSTYSFLTNAVNEIFIEKNAVARIYKIQNDTKLSNLIDLTYIQQEQDSQAFIHTFSFGGNTTRNELTFDHNGENINSTLKGITIIGNSQEVGNHTMVHHNQPNCESHELYRGIYLDDAHGIFNGKIKVHKKAQKTNAFQQNNSILLSNKAEIDSKPQLEIFADDVKCSHGCTIGQLDNDALFYMKQRGIHQKEAQALLMLAFFNDVLNTVNIPELKTEINKLIAKKLNVNVDIDF</sequence>
<dbReference type="InterPro" id="IPR055346">
    <property type="entry name" value="Fe-S_cluster_assembly_SufBD"/>
</dbReference>
<protein>
    <submittedName>
        <fullName evidence="4">Fe-S cluster assembly protein SufD</fullName>
    </submittedName>
</protein>